<feature type="compositionally biased region" description="Basic and acidic residues" evidence="1">
    <location>
        <begin position="225"/>
        <end position="278"/>
    </location>
</feature>
<evidence type="ECO:0008006" key="4">
    <source>
        <dbReference type="Google" id="ProtNLM"/>
    </source>
</evidence>
<organism evidence="2 3">
    <name type="scientific">Sorangium cellulosum (strain So ce56)</name>
    <name type="common">Polyangium cellulosum (strain So ce56)</name>
    <dbReference type="NCBI Taxonomy" id="448385"/>
    <lineage>
        <taxon>Bacteria</taxon>
        <taxon>Pseudomonadati</taxon>
        <taxon>Myxococcota</taxon>
        <taxon>Polyangia</taxon>
        <taxon>Polyangiales</taxon>
        <taxon>Polyangiaceae</taxon>
        <taxon>Sorangium</taxon>
    </lineage>
</organism>
<name>A9GQ69_SORC5</name>
<sequence>MRSNDIPPSSFIGSSPHVKPSAISSPAPRSMRTIGASMLCLALTFCVDLAGCNPNGPRPPDVGGAHATGRLILHIDGARSAAKLDSDEATIPYRRVLLKGEGTTPDTMIDAGEVSIDLTRPQHHVFENVPAGTYRAIVLLLSARGGVWRSGSATGHPSWERLEITTSALVIPSAETGLAVQIDLDPDAIVCKHAASDRDDDDNSEGCRSWHPGCDRDDDNGHHDHDGHHHGDGHHDHDGHHHGDGHHDHDGHHHGDDDHHHDHDGDRDHHGDHDDGKHAQGLSCRHHVAVHARVRTHHLVLPEGARLPGRLVNQPIVARLADLPEGTRIDLGDGYAVLLDQRAACDAGQTVTIGRVRDEGAPPIVAGDSILATPHQELCGPATITMPTGGRRGGAIYRNNIEATPTTFDGPVVSTETNRFSLYNYQTCNDLPKDLRAGGHQWCFDLMVGNDVVRDAFLATCTGDTMGPRTFCTCDEAPPSQIDACRGDGVPADEVGDLCVDKGNTDVRRAIASSATAQIQKDSPISTTRAAFGAGRWETDLDDGDGSSLLSASQAAVNASPEGRDVAVARARTAVAATYTNSSDADALAEHIVRRVEEGAFDPNRGGVDPARLTASDAKLLQALAFRAQCREWQERTAIEAARSVGAEIRTYRYEDAHLAALQPEQHRAGTGGYKGSSHAVLVTEILHSSTKGPLLYRVVEANVGDEFNQPRGQLPWKRRVSDRTLSPTEIKDFSIASYDQVPENDACQPAGTGSAGASSCAGFPDTNSSDQVLGAAEGADASDKLHCAGVLEGYFERCPETIDAATHERLCPSDTSSHPGKYVMCGRCRLSRAESLAVGAKALLNDARRAEVSGCAEAGTCPKWELCTEAQSGALRVTDWPASFIGWGIQQGYFQGDGNPSPGSYRPCRPHDAALAIEALTFAARLTGLPADERRSNLIDVHAEMAAIERTIADAEQTRGTNCQLSSVKEDGYFVPTMVAMNNKNVLCMPTSDGKRTANLCSEGDVGSCFATRYLMAEVIARLRGDIPTLECDPIEASPSALICE</sequence>
<evidence type="ECO:0000313" key="3">
    <source>
        <dbReference type="Proteomes" id="UP000002139"/>
    </source>
</evidence>
<dbReference type="Proteomes" id="UP000002139">
    <property type="component" value="Chromosome"/>
</dbReference>
<feature type="compositionally biased region" description="Polar residues" evidence="1">
    <location>
        <begin position="1"/>
        <end position="13"/>
    </location>
</feature>
<dbReference type="AlphaFoldDB" id="A9GQ69"/>
<evidence type="ECO:0000313" key="2">
    <source>
        <dbReference type="EMBL" id="CAN90398.1"/>
    </source>
</evidence>
<dbReference type="HOGENOM" id="CLU_291684_0_0_7"/>
<protein>
    <recommendedName>
        <fullName evidence="4">DUF4382 domain-containing protein</fullName>
    </recommendedName>
</protein>
<dbReference type="EMBL" id="AM746676">
    <property type="protein sequence ID" value="CAN90398.1"/>
    <property type="molecule type" value="Genomic_DNA"/>
</dbReference>
<feature type="region of interest" description="Disordered" evidence="1">
    <location>
        <begin position="1"/>
        <end position="28"/>
    </location>
</feature>
<proteinExistence type="predicted"/>
<reference evidence="2 3" key="1">
    <citation type="journal article" date="2007" name="Nat. Biotechnol.">
        <title>Complete genome sequence of the myxobacterium Sorangium cellulosum.</title>
        <authorList>
            <person name="Schneiker S."/>
            <person name="Perlova O."/>
            <person name="Kaiser O."/>
            <person name="Gerth K."/>
            <person name="Alici A."/>
            <person name="Altmeyer M.O."/>
            <person name="Bartels D."/>
            <person name="Bekel T."/>
            <person name="Beyer S."/>
            <person name="Bode E."/>
            <person name="Bode H.B."/>
            <person name="Bolten C.J."/>
            <person name="Choudhuri J.V."/>
            <person name="Doss S."/>
            <person name="Elnakady Y.A."/>
            <person name="Frank B."/>
            <person name="Gaigalat L."/>
            <person name="Goesmann A."/>
            <person name="Groeger C."/>
            <person name="Gross F."/>
            <person name="Jelsbak L."/>
            <person name="Jelsbak L."/>
            <person name="Kalinowski J."/>
            <person name="Kegler C."/>
            <person name="Knauber T."/>
            <person name="Konietzny S."/>
            <person name="Kopp M."/>
            <person name="Krause L."/>
            <person name="Krug D."/>
            <person name="Linke B."/>
            <person name="Mahmud T."/>
            <person name="Martinez-Arias R."/>
            <person name="McHardy A.C."/>
            <person name="Merai M."/>
            <person name="Meyer F."/>
            <person name="Mormann S."/>
            <person name="Munoz-Dorado J."/>
            <person name="Perez J."/>
            <person name="Pradella S."/>
            <person name="Rachid S."/>
            <person name="Raddatz G."/>
            <person name="Rosenau F."/>
            <person name="Rueckert C."/>
            <person name="Sasse F."/>
            <person name="Scharfe M."/>
            <person name="Schuster S.C."/>
            <person name="Suen G."/>
            <person name="Treuner-Lange A."/>
            <person name="Velicer G.J."/>
            <person name="Vorholter F.-J."/>
            <person name="Weissman K.J."/>
            <person name="Welch R.D."/>
            <person name="Wenzel S.C."/>
            <person name="Whitworth D.E."/>
            <person name="Wilhelm S."/>
            <person name="Wittmann C."/>
            <person name="Bloecker H."/>
            <person name="Puehler A."/>
            <person name="Mueller R."/>
        </authorList>
    </citation>
    <scope>NUCLEOTIDE SEQUENCE [LARGE SCALE GENOMIC DNA]</scope>
    <source>
        <strain evidence="3">So ce56</strain>
    </source>
</reference>
<gene>
    <name evidence="2" type="primary">vrrB</name>
    <name evidence="2" type="ordered locus">sce0241</name>
</gene>
<evidence type="ECO:0000256" key="1">
    <source>
        <dbReference type="SAM" id="MobiDB-lite"/>
    </source>
</evidence>
<feature type="region of interest" description="Disordered" evidence="1">
    <location>
        <begin position="225"/>
        <end position="280"/>
    </location>
</feature>
<keyword evidence="3" id="KW-1185">Reference proteome</keyword>
<accession>A9GQ69</accession>
<dbReference type="KEGG" id="scl:sce0241"/>